<feature type="transmembrane region" description="Helical" evidence="1">
    <location>
        <begin position="96"/>
        <end position="119"/>
    </location>
</feature>
<keyword evidence="1" id="KW-0812">Transmembrane</keyword>
<dbReference type="Proteomes" id="UP001412067">
    <property type="component" value="Unassembled WGS sequence"/>
</dbReference>
<name>A0ABR2MKV8_9ASPA</name>
<keyword evidence="1" id="KW-0472">Membrane</keyword>
<evidence type="ECO:0000313" key="2">
    <source>
        <dbReference type="EMBL" id="KAK8964711.1"/>
    </source>
</evidence>
<dbReference type="EMBL" id="JBBWWR010000006">
    <property type="protein sequence ID" value="KAK8964711.1"/>
    <property type="molecule type" value="Genomic_DNA"/>
</dbReference>
<sequence>MDILISFIGTQARNFSGVENEERRGLPETVSMALILDALSEILRKPAIGDIVSELTLFSAPLWVAGLPETVSMALILDALSEILRKPAIGDIVSELTLFSAPLWVAVFVGVGVVVGWAWKPRWAAGLFGEGKRISDDDHQVVSHESNTYCSSGLQLAIEILYSLRAWLPTYATYMIPGQFNEKEEQIVELISHPQSAVSDYESPRSAVSCRGSDEDPDLCSIECTNAEQNEINPACDGGIKRY</sequence>
<gene>
    <name evidence="2" type="ORF">KSP40_PGU013050</name>
</gene>
<organism evidence="2 3">
    <name type="scientific">Platanthera guangdongensis</name>
    <dbReference type="NCBI Taxonomy" id="2320717"/>
    <lineage>
        <taxon>Eukaryota</taxon>
        <taxon>Viridiplantae</taxon>
        <taxon>Streptophyta</taxon>
        <taxon>Embryophyta</taxon>
        <taxon>Tracheophyta</taxon>
        <taxon>Spermatophyta</taxon>
        <taxon>Magnoliopsida</taxon>
        <taxon>Liliopsida</taxon>
        <taxon>Asparagales</taxon>
        <taxon>Orchidaceae</taxon>
        <taxon>Orchidoideae</taxon>
        <taxon>Orchideae</taxon>
        <taxon>Orchidinae</taxon>
        <taxon>Platanthera</taxon>
    </lineage>
</organism>
<protein>
    <submittedName>
        <fullName evidence="2">Uncharacterized protein</fullName>
    </submittedName>
</protein>
<accession>A0ABR2MKV8</accession>
<evidence type="ECO:0000313" key="3">
    <source>
        <dbReference type="Proteomes" id="UP001412067"/>
    </source>
</evidence>
<keyword evidence="1" id="KW-1133">Transmembrane helix</keyword>
<proteinExistence type="predicted"/>
<comment type="caution">
    <text evidence="2">The sequence shown here is derived from an EMBL/GenBank/DDBJ whole genome shotgun (WGS) entry which is preliminary data.</text>
</comment>
<evidence type="ECO:0000256" key="1">
    <source>
        <dbReference type="SAM" id="Phobius"/>
    </source>
</evidence>
<keyword evidence="3" id="KW-1185">Reference proteome</keyword>
<reference evidence="2 3" key="1">
    <citation type="journal article" date="2022" name="Nat. Plants">
        <title>Genomes of leafy and leafless Platanthera orchids illuminate the evolution of mycoheterotrophy.</title>
        <authorList>
            <person name="Li M.H."/>
            <person name="Liu K.W."/>
            <person name="Li Z."/>
            <person name="Lu H.C."/>
            <person name="Ye Q.L."/>
            <person name="Zhang D."/>
            <person name="Wang J.Y."/>
            <person name="Li Y.F."/>
            <person name="Zhong Z.M."/>
            <person name="Liu X."/>
            <person name="Yu X."/>
            <person name="Liu D.K."/>
            <person name="Tu X.D."/>
            <person name="Liu B."/>
            <person name="Hao Y."/>
            <person name="Liao X.Y."/>
            <person name="Jiang Y.T."/>
            <person name="Sun W.H."/>
            <person name="Chen J."/>
            <person name="Chen Y.Q."/>
            <person name="Ai Y."/>
            <person name="Zhai J.W."/>
            <person name="Wu S.S."/>
            <person name="Zhou Z."/>
            <person name="Hsiao Y.Y."/>
            <person name="Wu W.L."/>
            <person name="Chen Y.Y."/>
            <person name="Lin Y.F."/>
            <person name="Hsu J.L."/>
            <person name="Li C.Y."/>
            <person name="Wang Z.W."/>
            <person name="Zhao X."/>
            <person name="Zhong W.Y."/>
            <person name="Ma X.K."/>
            <person name="Ma L."/>
            <person name="Huang J."/>
            <person name="Chen G.Z."/>
            <person name="Huang M.Z."/>
            <person name="Huang L."/>
            <person name="Peng D.H."/>
            <person name="Luo Y.B."/>
            <person name="Zou S.Q."/>
            <person name="Chen S.P."/>
            <person name="Lan S."/>
            <person name="Tsai W.C."/>
            <person name="Van de Peer Y."/>
            <person name="Liu Z.J."/>
        </authorList>
    </citation>
    <scope>NUCLEOTIDE SEQUENCE [LARGE SCALE GENOMIC DNA]</scope>
    <source>
        <strain evidence="2">Lor288</strain>
    </source>
</reference>